<dbReference type="InterPro" id="IPR000504">
    <property type="entry name" value="RRM_dom"/>
</dbReference>
<evidence type="ECO:0000256" key="1">
    <source>
        <dbReference type="ARBA" id="ARBA00004604"/>
    </source>
</evidence>
<dbReference type="GO" id="GO:0005730">
    <property type="term" value="C:nucleolus"/>
    <property type="evidence" value="ECO:0007669"/>
    <property type="project" value="UniProtKB-SubCell"/>
</dbReference>
<proteinExistence type="predicted"/>
<comment type="function">
    <text evidence="5">Plays an essential role in the survival of diffuse-type gastric cancer cells. Acts as a nucleolar anchoring protein for DDX47. May be involved in regulation of gene expression at the post-transcriptional level or in ribosome biogenesis in cancer cells.</text>
</comment>
<reference evidence="10" key="1">
    <citation type="submission" date="2018-05" db="EMBL/GenBank/DDBJ databases">
        <title>Whole genome of Theropithecus gelada.</title>
        <authorList>
            <person name="Chiou K.L."/>
            <person name="Snyder-Mackler N."/>
        </authorList>
    </citation>
    <scope>NUCLEOTIDE SEQUENCE [LARGE SCALE GENOMIC DNA]</scope>
</reference>
<reference evidence="10" key="3">
    <citation type="submission" date="2025-09" db="UniProtKB">
        <authorList>
            <consortium name="Ensembl"/>
        </authorList>
    </citation>
    <scope>IDENTIFICATION</scope>
</reference>
<comment type="subcellular location">
    <subcellularLocation>
        <location evidence="1">Nucleus</location>
        <location evidence="1">Nucleolus</location>
    </subcellularLocation>
</comment>
<dbReference type="PROSITE" id="PS50102">
    <property type="entry name" value="RRM"/>
    <property type="match status" value="1"/>
</dbReference>
<dbReference type="InterPro" id="IPR035979">
    <property type="entry name" value="RBD_domain_sf"/>
</dbReference>
<dbReference type="GO" id="GO:0003723">
    <property type="term" value="F:RNA binding"/>
    <property type="evidence" value="ECO:0007669"/>
    <property type="project" value="UniProtKB-UniRule"/>
</dbReference>
<dbReference type="Pfam" id="PF00076">
    <property type="entry name" value="RRM_1"/>
    <property type="match status" value="1"/>
</dbReference>
<protein>
    <recommendedName>
        <fullName evidence="7">Nucleolar protein 8</fullName>
    </recommendedName>
</protein>
<feature type="domain" description="RRM" evidence="9">
    <location>
        <begin position="8"/>
        <end position="89"/>
    </location>
</feature>
<dbReference type="Ensembl" id="ENSTGET00000028842.1">
    <property type="protein sequence ID" value="ENSTGEP00000024181.1"/>
    <property type="gene ID" value="ENSTGEG00000019567.1"/>
</dbReference>
<dbReference type="Gene3D" id="3.30.70.330">
    <property type="match status" value="1"/>
</dbReference>
<dbReference type="SMART" id="SM00360">
    <property type="entry name" value="RRM"/>
    <property type="match status" value="1"/>
</dbReference>
<evidence type="ECO:0000256" key="3">
    <source>
        <dbReference type="ARBA" id="ARBA00022884"/>
    </source>
</evidence>
<keyword evidence="11" id="KW-1185">Reference proteome</keyword>
<evidence type="ECO:0000256" key="5">
    <source>
        <dbReference type="ARBA" id="ARBA00054821"/>
    </source>
</evidence>
<dbReference type="Proteomes" id="UP000694411">
    <property type="component" value="Chromosome 5"/>
</dbReference>
<reference evidence="10" key="2">
    <citation type="submission" date="2025-08" db="UniProtKB">
        <authorList>
            <consortium name="Ensembl"/>
        </authorList>
    </citation>
    <scope>IDENTIFICATION</scope>
</reference>
<comment type="subunit">
    <text evidence="6">Interacts with the GTP form of RRAGA, RRAGC and RRAGD. Interacts with NIP7. Interacts with DDX18; the interaction is RNA-dependent. Interacts with DDX47; the interaction is RNA-dependent.</text>
</comment>
<evidence type="ECO:0000256" key="7">
    <source>
        <dbReference type="ARBA" id="ARBA00068539"/>
    </source>
</evidence>
<keyword evidence="2" id="KW-0597">Phosphoprotein</keyword>
<dbReference type="InterPro" id="IPR034138">
    <property type="entry name" value="NOP8_RRM"/>
</dbReference>
<dbReference type="SUPFAM" id="SSF54928">
    <property type="entry name" value="RNA-binding domain, RBD"/>
    <property type="match status" value="1"/>
</dbReference>
<dbReference type="AlphaFoldDB" id="A0A8D2FQE8"/>
<dbReference type="InterPro" id="IPR012677">
    <property type="entry name" value="Nucleotide-bd_a/b_plait_sf"/>
</dbReference>
<evidence type="ECO:0000313" key="10">
    <source>
        <dbReference type="Ensembl" id="ENSTGEP00000024181.1"/>
    </source>
</evidence>
<keyword evidence="4" id="KW-0539">Nucleus</keyword>
<dbReference type="GO" id="GO:1902570">
    <property type="term" value="P:protein localization to nucleolus"/>
    <property type="evidence" value="ECO:0007669"/>
    <property type="project" value="TreeGrafter"/>
</dbReference>
<dbReference type="PANTHER" id="PTHR48029:SF1">
    <property type="entry name" value="NUCLEOLAR PROTEIN 8"/>
    <property type="match status" value="1"/>
</dbReference>
<evidence type="ECO:0000256" key="4">
    <source>
        <dbReference type="ARBA" id="ARBA00023242"/>
    </source>
</evidence>
<name>A0A8D2FQE8_THEGE</name>
<sequence>MKVNREMKHLYVGGLGQDISETDLQNQFNRFAKVSDVEIITRKDDQGNPQKIFAYINISVAEADLKKCMSVLNKTKWKGGALQIQLAKENFFGGILKIWLMEYHSGCHLFLWNSSAFLPK</sequence>
<evidence type="ECO:0000313" key="11">
    <source>
        <dbReference type="Proteomes" id="UP000694411"/>
    </source>
</evidence>
<organism evidence="10 11">
    <name type="scientific">Theropithecus gelada</name>
    <name type="common">Gelada baboon</name>
    <dbReference type="NCBI Taxonomy" id="9565"/>
    <lineage>
        <taxon>Eukaryota</taxon>
        <taxon>Metazoa</taxon>
        <taxon>Chordata</taxon>
        <taxon>Craniata</taxon>
        <taxon>Vertebrata</taxon>
        <taxon>Euteleostomi</taxon>
        <taxon>Mammalia</taxon>
        <taxon>Eutheria</taxon>
        <taxon>Euarchontoglires</taxon>
        <taxon>Primates</taxon>
        <taxon>Haplorrhini</taxon>
        <taxon>Catarrhini</taxon>
        <taxon>Cercopithecidae</taxon>
        <taxon>Cercopithecinae</taxon>
        <taxon>Theropithecus</taxon>
    </lineage>
</organism>
<evidence type="ECO:0000259" key="9">
    <source>
        <dbReference type="PROSITE" id="PS50102"/>
    </source>
</evidence>
<dbReference type="CDD" id="cd12226">
    <property type="entry name" value="RRM_NOL8"/>
    <property type="match status" value="1"/>
</dbReference>
<dbReference type="FunFam" id="3.30.70.330:FF:000346">
    <property type="entry name" value="Nucleolar protein 8"/>
    <property type="match status" value="1"/>
</dbReference>
<evidence type="ECO:0000256" key="8">
    <source>
        <dbReference type="PROSITE-ProRule" id="PRU00176"/>
    </source>
</evidence>
<evidence type="ECO:0000256" key="6">
    <source>
        <dbReference type="ARBA" id="ARBA00065066"/>
    </source>
</evidence>
<accession>A0A8D2FQE8</accession>
<dbReference type="PANTHER" id="PTHR48029">
    <property type="entry name" value="NUCLEOLAR PROTEIN 8"/>
    <property type="match status" value="1"/>
</dbReference>
<evidence type="ECO:0000256" key="2">
    <source>
        <dbReference type="ARBA" id="ARBA00022553"/>
    </source>
</evidence>
<keyword evidence="3 8" id="KW-0694">RNA-binding</keyword>